<dbReference type="SMART" id="SM00862">
    <property type="entry name" value="Trans_reg_C"/>
    <property type="match status" value="1"/>
</dbReference>
<dbReference type="InterPro" id="IPR036388">
    <property type="entry name" value="WH-like_DNA-bd_sf"/>
</dbReference>
<dbReference type="eggNOG" id="COG3903">
    <property type="taxonomic scope" value="Bacteria"/>
</dbReference>
<dbReference type="SMART" id="SM01043">
    <property type="entry name" value="BTAD"/>
    <property type="match status" value="1"/>
</dbReference>
<evidence type="ECO:0000313" key="7">
    <source>
        <dbReference type="EMBL" id="ADD40509.1"/>
    </source>
</evidence>
<dbReference type="InterPro" id="IPR027417">
    <property type="entry name" value="P-loop_NTPase"/>
</dbReference>
<dbReference type="OrthoDB" id="5477035at2"/>
<evidence type="ECO:0000313" key="8">
    <source>
        <dbReference type="Proteomes" id="UP000000844"/>
    </source>
</evidence>
<feature type="DNA-binding region" description="OmpR/PhoB-type" evidence="5">
    <location>
        <begin position="1"/>
        <end position="88"/>
    </location>
</feature>
<evidence type="ECO:0000256" key="4">
    <source>
        <dbReference type="ARBA" id="ARBA00023163"/>
    </source>
</evidence>
<dbReference type="SUPFAM" id="SSF52540">
    <property type="entry name" value="P-loop containing nucleoside triphosphate hydrolases"/>
    <property type="match status" value="1"/>
</dbReference>
<evidence type="ECO:0000259" key="6">
    <source>
        <dbReference type="PROSITE" id="PS51755"/>
    </source>
</evidence>
<dbReference type="PRINTS" id="PR00364">
    <property type="entry name" value="DISEASERSIST"/>
</dbReference>
<gene>
    <name evidence="7" type="ordered locus">Snas_0797</name>
</gene>
<evidence type="ECO:0000256" key="3">
    <source>
        <dbReference type="ARBA" id="ARBA00023125"/>
    </source>
</evidence>
<dbReference type="GO" id="GO:0000160">
    <property type="term" value="P:phosphorelay signal transduction system"/>
    <property type="evidence" value="ECO:0007669"/>
    <property type="project" value="InterPro"/>
</dbReference>
<name>D3Q804_STANL</name>
<evidence type="ECO:0000256" key="2">
    <source>
        <dbReference type="ARBA" id="ARBA00023015"/>
    </source>
</evidence>
<dbReference type="Gene3D" id="3.40.50.300">
    <property type="entry name" value="P-loop containing nucleotide triphosphate hydrolases"/>
    <property type="match status" value="1"/>
</dbReference>
<keyword evidence="3 5" id="KW-0238">DNA-binding</keyword>
<dbReference type="InterPro" id="IPR016032">
    <property type="entry name" value="Sig_transdc_resp-reg_C-effctor"/>
</dbReference>
<dbReference type="InterPro" id="IPR051677">
    <property type="entry name" value="AfsR-DnrI-RedD_regulator"/>
</dbReference>
<reference evidence="7 8" key="1">
    <citation type="journal article" date="2009" name="Stand. Genomic Sci.">
        <title>Complete genome sequence of Stackebrandtia nassauensis type strain (LLR-40K-21).</title>
        <authorList>
            <person name="Munk C."/>
            <person name="Lapidus A."/>
            <person name="Copeland A."/>
            <person name="Jando M."/>
            <person name="Mayilraj S."/>
            <person name="Glavina Del Rio T."/>
            <person name="Nolan M."/>
            <person name="Chen F."/>
            <person name="Lucas S."/>
            <person name="Tice H."/>
            <person name="Cheng J.F."/>
            <person name="Han C."/>
            <person name="Detter J.C."/>
            <person name="Bruce D."/>
            <person name="Goodwin L."/>
            <person name="Chain P."/>
            <person name="Pitluck S."/>
            <person name="Goker M."/>
            <person name="Ovchinikova G."/>
            <person name="Pati A."/>
            <person name="Ivanova N."/>
            <person name="Mavromatis K."/>
            <person name="Chen A."/>
            <person name="Palaniappan K."/>
            <person name="Land M."/>
            <person name="Hauser L."/>
            <person name="Chang Y.J."/>
            <person name="Jeffries C.D."/>
            <person name="Bristow J."/>
            <person name="Eisen J.A."/>
            <person name="Markowitz V."/>
            <person name="Hugenholtz P."/>
            <person name="Kyrpides N.C."/>
            <person name="Klenk H.P."/>
        </authorList>
    </citation>
    <scope>NUCLEOTIDE SEQUENCE [LARGE SCALE GENOMIC DNA]</scope>
    <source>
        <strain evidence="8">DSM 44728 / CIP 108903 / NRRL B-16338 / NBRC 102104 / LLR-40K-21</strain>
    </source>
</reference>
<dbReference type="HOGENOM" id="CLU_004665_2_0_11"/>
<dbReference type="Gene3D" id="1.25.40.10">
    <property type="entry name" value="Tetratricopeptide repeat domain"/>
    <property type="match status" value="3"/>
</dbReference>
<sequence>MEFRILGAPEVIRDGAPLAIRGRIAPRLLAVLALEAGHVVPISTLVEALWEDPPVTARRQVQNTVSALRAVLGERTVEAVAEGYRLAVPAETVDAGRFAAGVRRARQLREDGDPVAALERLREALALWRGHALAGMGGQVLERGARRLGEDRLAAFEERVELELELGQRVPVGELRQLLTENPYRQRLAALLMLALYREGRAPEALEVHTRMRQRLSRDLGVEPGPALRERYAAILREDPELDVTGTPAPASRGATRPEFAPAQLPAALAGFTGRTSQLRALDALGDDSVLATITGCGGSGKTALAVHWAHRNRDRFPDGQLYLNLRGFDADAPLSPQDALTRLLPALGQPADAVPAELDAAAALFRSLLTGRRMLLLLDNARDAAQVEPLLPNEPGTVTLVTSRHRLTELAAHGATAISLDTLDETDALALLSTLVPDDRLAEDPAATAELVSRCGGLPLALRIVGANLAGRPYSTVAEFAAEHSGSDRLGLLTVDGDPNATVATVFERSARALDEDTRRLFLRLGLIPGDEIPEDLSRGTADLSETVNRELLGRLESAHLIERHRPGLYRFHDLVRLYARQQAESTLDPAEAAEARTAAIDWYASSFEQVSADPGNVIAAFKAWQDHPDAWRLARMLPDFLRYGHSLAGLRPHVETGLALAKDSGDAGALSQMYDAMAFVHSNSGDHLTALTCGRKAVAIARGLPDGDADGRLRSGLAALLLFNSYYEESAALSRETLAIAEADGDIGRIFHDRIFLGAAYRSSGRFADAETCFVQAMRLADTCDDDDPRRVTARFKLARLYNDMDRVEAAWPLLEAIGQWWQRTGSDFIRERVLWLRGQLQLRSGRVEAAEQDLADSWELSHRNGILVWAWYARFAQIELCCQLGDHERGLAYVEELAESGADTFERDDRAQWAALSAKVHIGLGDYRAAIAAAEQARTVFTVTKNPLRLARCLVTLAEAHERLGDTETAERHRDEARRGFAALGLSEKATRIGMSTG</sequence>
<dbReference type="AlphaFoldDB" id="D3Q804"/>
<dbReference type="InterPro" id="IPR001867">
    <property type="entry name" value="OmpR/PhoB-type_DNA-bd"/>
</dbReference>
<feature type="domain" description="OmpR/PhoB-type" evidence="6">
    <location>
        <begin position="1"/>
        <end position="88"/>
    </location>
</feature>
<keyword evidence="4" id="KW-0804">Transcription</keyword>
<dbReference type="InterPro" id="IPR005158">
    <property type="entry name" value="BTAD"/>
</dbReference>
<dbReference type="InterPro" id="IPR011990">
    <property type="entry name" value="TPR-like_helical_dom_sf"/>
</dbReference>
<proteinExistence type="inferred from homology"/>
<dbReference type="EMBL" id="CP001778">
    <property type="protein sequence ID" value="ADD40509.1"/>
    <property type="molecule type" value="Genomic_DNA"/>
</dbReference>
<dbReference type="PROSITE" id="PS51755">
    <property type="entry name" value="OMPR_PHOB"/>
    <property type="match status" value="1"/>
</dbReference>
<dbReference type="SUPFAM" id="SSF48452">
    <property type="entry name" value="TPR-like"/>
    <property type="match status" value="3"/>
</dbReference>
<evidence type="ECO:0000256" key="5">
    <source>
        <dbReference type="PROSITE-ProRule" id="PRU01091"/>
    </source>
</evidence>
<dbReference type="Pfam" id="PF03704">
    <property type="entry name" value="BTAD"/>
    <property type="match status" value="1"/>
</dbReference>
<keyword evidence="2" id="KW-0805">Transcription regulation</keyword>
<dbReference type="Pfam" id="PF00486">
    <property type="entry name" value="Trans_reg_C"/>
    <property type="match status" value="1"/>
</dbReference>
<dbReference type="SUPFAM" id="SSF46894">
    <property type="entry name" value="C-terminal effector domain of the bipartite response regulators"/>
    <property type="match status" value="1"/>
</dbReference>
<dbReference type="PANTHER" id="PTHR35807">
    <property type="entry name" value="TRANSCRIPTIONAL REGULATOR REDD-RELATED"/>
    <property type="match status" value="1"/>
</dbReference>
<dbReference type="RefSeq" id="WP_013016080.1">
    <property type="nucleotide sequence ID" value="NC_013947.1"/>
</dbReference>
<dbReference type="PANTHER" id="PTHR35807:SF1">
    <property type="entry name" value="TRANSCRIPTIONAL REGULATOR REDD"/>
    <property type="match status" value="1"/>
</dbReference>
<dbReference type="Gene3D" id="1.10.10.10">
    <property type="entry name" value="Winged helix-like DNA-binding domain superfamily/Winged helix DNA-binding domain"/>
    <property type="match status" value="1"/>
</dbReference>
<keyword evidence="8" id="KW-1185">Reference proteome</keyword>
<dbReference type="STRING" id="446470.Snas_0797"/>
<organism evidence="7 8">
    <name type="scientific">Stackebrandtia nassauensis (strain DSM 44728 / CIP 108903 / NRRL B-16338 / NBRC 102104 / LLR-40K-21)</name>
    <dbReference type="NCBI Taxonomy" id="446470"/>
    <lineage>
        <taxon>Bacteria</taxon>
        <taxon>Bacillati</taxon>
        <taxon>Actinomycetota</taxon>
        <taxon>Actinomycetes</taxon>
        <taxon>Glycomycetales</taxon>
        <taxon>Glycomycetaceae</taxon>
        <taxon>Stackebrandtia</taxon>
    </lineage>
</organism>
<dbReference type="CDD" id="cd15831">
    <property type="entry name" value="BTAD"/>
    <property type="match status" value="1"/>
</dbReference>
<dbReference type="GO" id="GO:0003677">
    <property type="term" value="F:DNA binding"/>
    <property type="evidence" value="ECO:0007669"/>
    <property type="project" value="UniProtKB-UniRule"/>
</dbReference>
<dbReference type="GO" id="GO:0006355">
    <property type="term" value="P:regulation of DNA-templated transcription"/>
    <property type="evidence" value="ECO:0007669"/>
    <property type="project" value="InterPro"/>
</dbReference>
<comment type="similarity">
    <text evidence="1">Belongs to the AfsR/DnrI/RedD regulatory family.</text>
</comment>
<dbReference type="GO" id="GO:0043531">
    <property type="term" value="F:ADP binding"/>
    <property type="evidence" value="ECO:0007669"/>
    <property type="project" value="InterPro"/>
</dbReference>
<protein>
    <submittedName>
        <fullName evidence="7">Transcriptional regulator, SARP family</fullName>
    </submittedName>
</protein>
<accession>D3Q804</accession>
<evidence type="ECO:0000256" key="1">
    <source>
        <dbReference type="ARBA" id="ARBA00005820"/>
    </source>
</evidence>
<dbReference type="Proteomes" id="UP000000844">
    <property type="component" value="Chromosome"/>
</dbReference>
<dbReference type="KEGG" id="sna:Snas_0797"/>
<dbReference type="eggNOG" id="COG3629">
    <property type="taxonomic scope" value="Bacteria"/>
</dbReference>